<dbReference type="AlphaFoldDB" id="A0AAE0DK68"/>
<sequence length="304" mass="34436">MKYLAEGNFSKRQTSIINIGREANALLGKVVKGIGQGPIYKQKLMADLDRIRDLTFKIDLEASICSQYRLKDLQEEQANTQQMLGQVLRQQETLHREVMNHFESVLLLNGNGGGNETFSPTTCLSAKLLETLTNLKPVITAHFFCSINTTPRNGVEDDAPPMMKLLIAQLLLCDLTWELKFLEQKDLDLDSLYKLLRGLLQHLLSVTFFFLVIDGITFYERANRRPDFLKAMTELLNIMDDCKNVTMKLLLTCHGQSAFVKDLINDDDTLVFPSTVDGDCQGWSEYGWDRSVGDDVETLEKTVS</sequence>
<dbReference type="EMBL" id="JASNWA010000007">
    <property type="protein sequence ID" value="KAK3172646.1"/>
    <property type="molecule type" value="Genomic_DNA"/>
</dbReference>
<accession>A0AAE0DK68</accession>
<proteinExistence type="predicted"/>
<dbReference type="PANTHER" id="PTHR40619:SF3">
    <property type="entry name" value="FUNGAL STAND N-TERMINAL GOODBYE DOMAIN-CONTAINING PROTEIN"/>
    <property type="match status" value="1"/>
</dbReference>
<dbReference type="Proteomes" id="UP001276659">
    <property type="component" value="Unassembled WGS sequence"/>
</dbReference>
<evidence type="ECO:0000313" key="2">
    <source>
        <dbReference type="Proteomes" id="UP001276659"/>
    </source>
</evidence>
<reference evidence="1" key="1">
    <citation type="submission" date="2022-11" db="EMBL/GenBank/DDBJ databases">
        <title>Chromosomal genome sequence assembly and mating type (MAT) locus characterization of the leprose asexual lichenized fungus Lepraria neglecta (Nyl.) Erichsen.</title>
        <authorList>
            <person name="Allen J.L."/>
            <person name="Pfeffer B."/>
        </authorList>
    </citation>
    <scope>NUCLEOTIDE SEQUENCE</scope>
    <source>
        <strain evidence="1">Allen 5258</strain>
    </source>
</reference>
<gene>
    <name evidence="1" type="ORF">OEA41_005970</name>
</gene>
<evidence type="ECO:0000313" key="1">
    <source>
        <dbReference type="EMBL" id="KAK3172646.1"/>
    </source>
</evidence>
<name>A0AAE0DK68_9LECA</name>
<organism evidence="1 2">
    <name type="scientific">Lepraria neglecta</name>
    <dbReference type="NCBI Taxonomy" id="209136"/>
    <lineage>
        <taxon>Eukaryota</taxon>
        <taxon>Fungi</taxon>
        <taxon>Dikarya</taxon>
        <taxon>Ascomycota</taxon>
        <taxon>Pezizomycotina</taxon>
        <taxon>Lecanoromycetes</taxon>
        <taxon>OSLEUM clade</taxon>
        <taxon>Lecanoromycetidae</taxon>
        <taxon>Lecanorales</taxon>
        <taxon>Lecanorineae</taxon>
        <taxon>Stereocaulaceae</taxon>
        <taxon>Lepraria</taxon>
    </lineage>
</organism>
<dbReference type="PANTHER" id="PTHR40619">
    <property type="entry name" value="FUNGAL STAND N-TERMINAL GOODBYE DOMAIN-CONTAINING PROTEIN"/>
    <property type="match status" value="1"/>
</dbReference>
<keyword evidence="2" id="KW-1185">Reference proteome</keyword>
<protein>
    <submittedName>
        <fullName evidence="1">Uncharacterized protein</fullName>
    </submittedName>
</protein>
<comment type="caution">
    <text evidence="1">The sequence shown here is derived from an EMBL/GenBank/DDBJ whole genome shotgun (WGS) entry which is preliminary data.</text>
</comment>